<feature type="transmembrane region" description="Helical" evidence="1">
    <location>
        <begin position="20"/>
        <end position="38"/>
    </location>
</feature>
<feature type="transmembrane region" description="Helical" evidence="1">
    <location>
        <begin position="45"/>
        <end position="63"/>
    </location>
</feature>
<keyword evidence="1" id="KW-0472">Membrane</keyword>
<feature type="transmembrane region" description="Helical" evidence="1">
    <location>
        <begin position="245"/>
        <end position="269"/>
    </location>
</feature>
<feature type="transmembrane region" description="Helical" evidence="1">
    <location>
        <begin position="216"/>
        <end position="239"/>
    </location>
</feature>
<protein>
    <recommendedName>
        <fullName evidence="4">Manganese transporter permease</fullName>
    </recommendedName>
</protein>
<feature type="transmembrane region" description="Helical" evidence="1">
    <location>
        <begin position="144"/>
        <end position="163"/>
    </location>
</feature>
<evidence type="ECO:0000256" key="1">
    <source>
        <dbReference type="SAM" id="Phobius"/>
    </source>
</evidence>
<feature type="transmembrane region" description="Helical" evidence="1">
    <location>
        <begin position="281"/>
        <end position="299"/>
    </location>
</feature>
<evidence type="ECO:0008006" key="4">
    <source>
        <dbReference type="Google" id="ProtNLM"/>
    </source>
</evidence>
<evidence type="ECO:0000313" key="3">
    <source>
        <dbReference type="Proteomes" id="UP001211005"/>
    </source>
</evidence>
<keyword evidence="1" id="KW-1133">Transmembrane helix</keyword>
<accession>A0ABY7LNS9</accession>
<feature type="transmembrane region" description="Helical" evidence="1">
    <location>
        <begin position="179"/>
        <end position="196"/>
    </location>
</feature>
<reference evidence="2 3" key="1">
    <citation type="submission" date="2022-12" db="EMBL/GenBank/DDBJ databases">
        <title>Hymenobacter canadensis sp. nov. isolated from lake water of the Cambridge Bay, Canada.</title>
        <authorList>
            <person name="Kim W.H."/>
            <person name="Lee Y.M."/>
        </authorList>
    </citation>
    <scope>NUCLEOTIDE SEQUENCE [LARGE SCALE GENOMIC DNA]</scope>
    <source>
        <strain evidence="2 3">PAMC 29467</strain>
    </source>
</reference>
<dbReference type="Proteomes" id="UP001211005">
    <property type="component" value="Chromosome"/>
</dbReference>
<evidence type="ECO:0000313" key="2">
    <source>
        <dbReference type="EMBL" id="WBA40380.1"/>
    </source>
</evidence>
<keyword evidence="3" id="KW-1185">Reference proteome</keyword>
<gene>
    <name evidence="2" type="ORF">O3303_11105</name>
</gene>
<name>A0ABY7LNS9_9BACT</name>
<dbReference type="RefSeq" id="WP_269558486.1">
    <property type="nucleotide sequence ID" value="NZ_CP114767.1"/>
</dbReference>
<proteinExistence type="predicted"/>
<organism evidence="2 3">
    <name type="scientific">Hymenobacter canadensis</name>
    <dbReference type="NCBI Taxonomy" id="2999067"/>
    <lineage>
        <taxon>Bacteria</taxon>
        <taxon>Pseudomonadati</taxon>
        <taxon>Bacteroidota</taxon>
        <taxon>Cytophagia</taxon>
        <taxon>Cytophagales</taxon>
        <taxon>Hymenobacteraceae</taxon>
        <taxon>Hymenobacter</taxon>
    </lineage>
</organism>
<dbReference type="EMBL" id="CP114767">
    <property type="protein sequence ID" value="WBA40380.1"/>
    <property type="molecule type" value="Genomic_DNA"/>
</dbReference>
<sequence length="300" mass="33070">MNIRHLAAYLNQRFPPVNMGLFAILFLTVWAVATLDAVGQGPGRFRWLEAGGMLATISFFFRLRVFDELKDYAADAINHPQRVLQRGLVTLPQLQWLAWLGAAGELAWSAQMGRAALGGWALALGYSVLMRYEFGVSEFLKRRLVLYAFSHMLIMPLVVYWLWQAYQLFQPDGATPPRFWLLAALSLLGGFAFELARKTHAPAAERPGIDSYSRTLGYRGAIAAVLLVLLGGTAVQGVLLRQLQAGGWAFGLLAGLFGLALLVYGQAAVRPREKLLRTAELLVSGFMLTSYLAIIGIVLL</sequence>
<keyword evidence="1" id="KW-0812">Transmembrane</keyword>